<dbReference type="Proteomes" id="UP000704762">
    <property type="component" value="Unassembled WGS sequence"/>
</dbReference>
<dbReference type="SUPFAM" id="SSF55961">
    <property type="entry name" value="Bet v1-like"/>
    <property type="match status" value="1"/>
</dbReference>
<dbReference type="Gene3D" id="3.30.530.20">
    <property type="match status" value="1"/>
</dbReference>
<dbReference type="RefSeq" id="WP_204916595.1">
    <property type="nucleotide sequence ID" value="NZ_BAAAQP010000011.1"/>
</dbReference>
<protein>
    <submittedName>
        <fullName evidence="1">Uncharacterized protein YndB with AHSA1/START domain</fullName>
    </submittedName>
</protein>
<proteinExistence type="predicted"/>
<keyword evidence="2" id="KW-1185">Reference proteome</keyword>
<accession>A0ABS2RH20</accession>
<sequence length="114" mass="12740">MSADGTFDLGPLLRISRCPQGERWTLTFTRSFAHVPRRLWDALTDPAQLALWAPYTADRNLARIGPATLFMVDGEHRTELVGDVSLSLPPTVLEHRFGPDLPGGSWWRYPPAPS</sequence>
<dbReference type="InterPro" id="IPR023393">
    <property type="entry name" value="START-like_dom_sf"/>
</dbReference>
<reference evidence="1 2" key="1">
    <citation type="submission" date="2021-01" db="EMBL/GenBank/DDBJ databases">
        <title>Sequencing the genomes of 1000 actinobacteria strains.</title>
        <authorList>
            <person name="Klenk H.-P."/>
        </authorList>
    </citation>
    <scope>NUCLEOTIDE SEQUENCE [LARGE SCALE GENOMIC DNA]</scope>
    <source>
        <strain evidence="1 2">DSM 18662</strain>
    </source>
</reference>
<comment type="caution">
    <text evidence="1">The sequence shown here is derived from an EMBL/GenBank/DDBJ whole genome shotgun (WGS) entry which is preliminary data.</text>
</comment>
<dbReference type="EMBL" id="JAFBCF010000001">
    <property type="protein sequence ID" value="MBM7797973.1"/>
    <property type="molecule type" value="Genomic_DNA"/>
</dbReference>
<organism evidence="1 2">
    <name type="scientific">Microlunatus panaciterrae</name>
    <dbReference type="NCBI Taxonomy" id="400768"/>
    <lineage>
        <taxon>Bacteria</taxon>
        <taxon>Bacillati</taxon>
        <taxon>Actinomycetota</taxon>
        <taxon>Actinomycetes</taxon>
        <taxon>Propionibacteriales</taxon>
        <taxon>Propionibacteriaceae</taxon>
        <taxon>Microlunatus</taxon>
    </lineage>
</organism>
<evidence type="ECO:0000313" key="2">
    <source>
        <dbReference type="Proteomes" id="UP000704762"/>
    </source>
</evidence>
<name>A0ABS2RH20_9ACTN</name>
<evidence type="ECO:0000313" key="1">
    <source>
        <dbReference type="EMBL" id="MBM7797973.1"/>
    </source>
</evidence>
<gene>
    <name evidence="1" type="ORF">JOE57_000894</name>
</gene>